<evidence type="ECO:0000313" key="3">
    <source>
        <dbReference type="EMBL" id="SDF78312.1"/>
    </source>
</evidence>
<reference evidence="3 4" key="1">
    <citation type="submission" date="2016-10" db="EMBL/GenBank/DDBJ databases">
        <authorList>
            <person name="Varghese N."/>
            <person name="Submissions S."/>
        </authorList>
    </citation>
    <scope>NUCLEOTIDE SEQUENCE [LARGE SCALE GENOMIC DNA]</scope>
    <source>
        <strain evidence="3 4">DSM 18839</strain>
    </source>
</reference>
<organism evidence="3 4">
    <name type="scientific">Thalassobaculum litoreum DSM 18839</name>
    <dbReference type="NCBI Taxonomy" id="1123362"/>
    <lineage>
        <taxon>Bacteria</taxon>
        <taxon>Pseudomonadati</taxon>
        <taxon>Pseudomonadota</taxon>
        <taxon>Alphaproteobacteria</taxon>
        <taxon>Rhodospirillales</taxon>
        <taxon>Thalassobaculaceae</taxon>
        <taxon>Thalassobaculum</taxon>
    </lineage>
</organism>
<feature type="region of interest" description="Disordered" evidence="2">
    <location>
        <begin position="1"/>
        <end position="79"/>
    </location>
</feature>
<feature type="compositionally biased region" description="Basic and acidic residues" evidence="2">
    <location>
        <begin position="66"/>
        <end position="79"/>
    </location>
</feature>
<evidence type="ECO:0000313" key="4">
    <source>
        <dbReference type="Proteomes" id="UP000198615"/>
    </source>
</evidence>
<name>A0A8G2BIF5_9PROT</name>
<dbReference type="InterPro" id="IPR012875">
    <property type="entry name" value="SDHF4"/>
</dbReference>
<comment type="similarity">
    <text evidence="1">Belongs to the SDHAF4 family.</text>
</comment>
<dbReference type="RefSeq" id="WP_038015776.1">
    <property type="nucleotide sequence ID" value="NZ_FNBW01000006.1"/>
</dbReference>
<gene>
    <name evidence="3" type="ORF">SAMN05660686_02357</name>
</gene>
<feature type="compositionally biased region" description="Basic and acidic residues" evidence="2">
    <location>
        <begin position="19"/>
        <end position="28"/>
    </location>
</feature>
<accession>A0A8G2BIF5</accession>
<dbReference type="AlphaFoldDB" id="A0A8G2BIF5"/>
<dbReference type="Pfam" id="PF07896">
    <property type="entry name" value="DUF1674"/>
    <property type="match status" value="1"/>
</dbReference>
<evidence type="ECO:0000256" key="2">
    <source>
        <dbReference type="SAM" id="MobiDB-lite"/>
    </source>
</evidence>
<sequence length="79" mass="8713">MSESKQPQFRQVSVPQTKEAPKASDRAKRIPAPGEEVAVPAQLDPRAAAKDLPPERGGYNGPEPTRFGDWEHKGRTTDF</sequence>
<comment type="caution">
    <text evidence="3">The sequence shown here is derived from an EMBL/GenBank/DDBJ whole genome shotgun (WGS) entry which is preliminary data.</text>
</comment>
<feature type="compositionally biased region" description="Polar residues" evidence="2">
    <location>
        <begin position="1"/>
        <end position="16"/>
    </location>
</feature>
<keyword evidence="4" id="KW-1185">Reference proteome</keyword>
<dbReference type="EMBL" id="FNBW01000006">
    <property type="protein sequence ID" value="SDF78312.1"/>
    <property type="molecule type" value="Genomic_DNA"/>
</dbReference>
<evidence type="ECO:0000256" key="1">
    <source>
        <dbReference type="ARBA" id="ARBA00005701"/>
    </source>
</evidence>
<dbReference type="OrthoDB" id="8481828at2"/>
<proteinExistence type="inferred from homology"/>
<dbReference type="Proteomes" id="UP000198615">
    <property type="component" value="Unassembled WGS sequence"/>
</dbReference>
<protein>
    <recommendedName>
        <fullName evidence="5">DUF1674 domain-containing protein</fullName>
    </recommendedName>
</protein>
<evidence type="ECO:0008006" key="5">
    <source>
        <dbReference type="Google" id="ProtNLM"/>
    </source>
</evidence>